<dbReference type="InterPro" id="IPR025883">
    <property type="entry name" value="Cadherin-like_domain"/>
</dbReference>
<protein>
    <submittedName>
        <fullName evidence="3">Cadherin-like beta sandwich domain-containing protein</fullName>
    </submittedName>
</protein>
<dbReference type="Proteomes" id="UP001212160">
    <property type="component" value="Unassembled WGS sequence"/>
</dbReference>
<feature type="domain" description="Beta-xylosidase C-terminal Concanavalin A-like" evidence="2">
    <location>
        <begin position="24"/>
        <end position="134"/>
    </location>
</feature>
<name>A0AAW6D8N2_MEDGN</name>
<dbReference type="InterPro" id="IPR013320">
    <property type="entry name" value="ConA-like_dom_sf"/>
</dbReference>
<dbReference type="Gene3D" id="2.60.120.200">
    <property type="match status" value="1"/>
</dbReference>
<comment type="caution">
    <text evidence="3">The sequence shown here is derived from an EMBL/GenBank/DDBJ whole genome shotgun (WGS) entry which is preliminary data.</text>
</comment>
<accession>A0AAW6D8N2</accession>
<evidence type="ECO:0000313" key="4">
    <source>
        <dbReference type="Proteomes" id="UP001212160"/>
    </source>
</evidence>
<sequence length="416" mass="44117">MELTPEGTDRTHLTLVFKLTGATPANTWADAGIYLYDDADNYVALEKKHRGGNTSAVAIVKEQNHEGQETSYSNWANVSDNPIWLKLEKKGANVKAFFSSDKNSWTEIGSRDDCGFLSDSYKLAIASQGTNTGSITYSDVTVNDKEVKLVEEAVKPTASNVTVTYDEAADSLTAAGDTTGQSVIVKWAVADKENGNYSIISGVEGTSLTASKALKGKYVKAAYVPLIGTGAAGDIVWSDAVKVTGNGTDSGASAVKSANADLATADIKTSESTDMFQFVKGTTFYQTTAGSDVQEIKYSFAAEDTKATVKVLVNGKETAELSGNAVLTRGRNLIEVNVTAEDGVTMKKYRFTISRQGDNNALLESMQVNGQTIKLAEGVYEYSLPIATGTTTAQVAATAQSTRATVSIVNVLISTL</sequence>
<feature type="domain" description="Cadherin-like beta-sandwich-like" evidence="1">
    <location>
        <begin position="274"/>
        <end position="356"/>
    </location>
</feature>
<dbReference type="InterPro" id="IPR041542">
    <property type="entry name" value="GH43_C2"/>
</dbReference>
<dbReference type="EMBL" id="JAQMLA010000005">
    <property type="protein sequence ID" value="MDB8685655.1"/>
    <property type="molecule type" value="Genomic_DNA"/>
</dbReference>
<dbReference type="Pfam" id="PF17851">
    <property type="entry name" value="GH43_C2"/>
    <property type="match status" value="1"/>
</dbReference>
<reference evidence="3" key="1">
    <citation type="submission" date="2023-01" db="EMBL/GenBank/DDBJ databases">
        <title>Human gut microbiome strain richness.</title>
        <authorList>
            <person name="Chen-Liaw A."/>
        </authorList>
    </citation>
    <scope>NUCLEOTIDE SEQUENCE</scope>
    <source>
        <strain evidence="3">RTP21484st1_H11_RTP21484_190118</strain>
    </source>
</reference>
<dbReference type="AlphaFoldDB" id="A0AAW6D8N2"/>
<proteinExistence type="predicted"/>
<evidence type="ECO:0000259" key="1">
    <source>
        <dbReference type="Pfam" id="PF12733"/>
    </source>
</evidence>
<dbReference type="RefSeq" id="WP_272107832.1">
    <property type="nucleotide sequence ID" value="NZ_JAQMLA010000005.1"/>
</dbReference>
<organism evidence="3 4">
    <name type="scientific">Mediterraneibacter gnavus</name>
    <name type="common">Ruminococcus gnavus</name>
    <dbReference type="NCBI Taxonomy" id="33038"/>
    <lineage>
        <taxon>Bacteria</taxon>
        <taxon>Bacillati</taxon>
        <taxon>Bacillota</taxon>
        <taxon>Clostridia</taxon>
        <taxon>Lachnospirales</taxon>
        <taxon>Lachnospiraceae</taxon>
        <taxon>Mediterraneibacter</taxon>
    </lineage>
</organism>
<evidence type="ECO:0000259" key="2">
    <source>
        <dbReference type="Pfam" id="PF17851"/>
    </source>
</evidence>
<gene>
    <name evidence="3" type="ORF">PNW85_03050</name>
</gene>
<dbReference type="Pfam" id="PF12733">
    <property type="entry name" value="Cadherin-like"/>
    <property type="match status" value="1"/>
</dbReference>
<evidence type="ECO:0000313" key="3">
    <source>
        <dbReference type="EMBL" id="MDB8685655.1"/>
    </source>
</evidence>
<dbReference type="SUPFAM" id="SSF49899">
    <property type="entry name" value="Concanavalin A-like lectins/glucanases"/>
    <property type="match status" value="1"/>
</dbReference>